<name>R4X9P6_TAPDE</name>
<dbReference type="FunFam" id="3.40.1170.60:FF:000006">
    <property type="entry name" value="DNA polymerase iota"/>
    <property type="match status" value="1"/>
</dbReference>
<dbReference type="PROSITE" id="PS50173">
    <property type="entry name" value="UMUC"/>
    <property type="match status" value="1"/>
</dbReference>
<dbReference type="SUPFAM" id="SSF100879">
    <property type="entry name" value="Lesion bypass DNA polymerase (Y-family), little finger domain"/>
    <property type="match status" value="1"/>
</dbReference>
<dbReference type="eggNOG" id="KOG2095">
    <property type="taxonomic scope" value="Eukaryota"/>
</dbReference>
<keyword evidence="4" id="KW-1185">Reference proteome</keyword>
<feature type="compositionally biased region" description="Acidic residues" evidence="1">
    <location>
        <begin position="625"/>
        <end position="638"/>
    </location>
</feature>
<dbReference type="Pfam" id="PF10380">
    <property type="entry name" value="CRF1"/>
    <property type="match status" value="1"/>
</dbReference>
<dbReference type="GO" id="GO:0003712">
    <property type="term" value="F:transcription coregulator activity"/>
    <property type="evidence" value="ECO:0007669"/>
    <property type="project" value="InterPro"/>
</dbReference>
<sequence>MSQVIIHIDLDFFYGQVEQAANPSLIRLPFAIQQKHIVVTCNYLARAAGVKKLQLLTDAKRCCPDLIIVNGEDIQRYRDASKAVFRHVRALVGEKVERLGMDELWLDVTNIVMDHYKELSSAGDEHRTRSWYLHGPARFEYDATDFSGHVVGTDTGTRTSALLLMASHLAAYLRESIRSTFSFTSSAGISTSKLIAKLVGDYKKPDDQTTIVPEEHQNFLDKVEVKKIAGVGYKILSVLYEQIGDAHSPDRRSVEVKFSDQSMIQGDESSAYSDTQTAVDDVLDDGDDFKLISKQKEELLNRHKTSLTVKHVRTSTNCVQLVSWLGDVQGKWLWDVLHSHDSSTVKPASMYPKSIGLEDSFLHCTTIEDVRTRLLDLTKDLIVRIEGDLMENGRFVRWPTILRLTPRFRGDQAQGELWRHKRTSKSTAFPIDVLMTSISVHNRAENLVDKVLLPLFSKMVSAKLNWDLSLLNVGVAEFKLSAPSYGIVDYLRPDTSSTPRKRSVAASSAPLCPAGIDEEIWNSLDESTRLEILADENILAEQTFDDNRVTTTRKRARHIDRETEDVSDLEDAASLEPDEVWPDDDAFGRLCEHCCSVIPEFALDEHISEEAAQDDEKEKKIIAPDSDESALDATESDSDTYTSDRKSKHKESFSDDNDVDVTYAQKDSAPRHNLPSNIDISPQKRKRSLSPSDLFDIPDGSESGQTSGSLNEFDYADLGESEDDLDIERFEGQTLIQEEEDRTFLESKFHVVDESQPFAYAVEDESDHASNSEEFWIEDFDALTGGTAVFENASLPKFQLVQEDSVEVQLEEDFFLGYISSEGEDEAESVGDEDESPFAHDEDDDRVGWECFFSDGDSHSESPEDDSEGGTTDDEPSAVIIARHKAAKLAPVTPAKTIPKTNLTSCLKQTMVMNDETPSKSIASTPVKLNTSHKPPVLGTWTRDSRRPTGIIDGLTTHSPAGPLTSVVKPKSSKKAEEKSQSYDAIAEAMTSLDDIMYTNDFEIPEPKDLKAPVNKFNRPIQVGAFRKGQMRSSMSREDSFKDEWYNMTSRNRERTGRTKATPILGVASESLSRKDKRRRRRMKAAAGMSVGGSTFGGSTFGGSIDDQQSDNEYNDGIERAGLGLGPPVESLFLFHNY</sequence>
<feature type="compositionally biased region" description="Basic and acidic residues" evidence="1">
    <location>
        <begin position="610"/>
        <end position="622"/>
    </location>
</feature>
<feature type="region of interest" description="Disordered" evidence="1">
    <location>
        <begin position="610"/>
        <end position="712"/>
    </location>
</feature>
<dbReference type="GO" id="GO:0003684">
    <property type="term" value="F:damaged DNA binding"/>
    <property type="evidence" value="ECO:0007669"/>
    <property type="project" value="InterPro"/>
</dbReference>
<dbReference type="STRING" id="1097556.R4X9P6"/>
<dbReference type="GO" id="GO:0006281">
    <property type="term" value="P:DNA repair"/>
    <property type="evidence" value="ECO:0007669"/>
    <property type="project" value="InterPro"/>
</dbReference>
<feature type="compositionally biased region" description="Acidic residues" evidence="1">
    <location>
        <begin position="863"/>
        <end position="875"/>
    </location>
</feature>
<evidence type="ECO:0000313" key="4">
    <source>
        <dbReference type="Proteomes" id="UP000013776"/>
    </source>
</evidence>
<dbReference type="SUPFAM" id="SSF56672">
    <property type="entry name" value="DNA/RNA polymerases"/>
    <property type="match status" value="1"/>
</dbReference>
<gene>
    <name evidence="3" type="ORF">TAPDE_000623</name>
</gene>
<dbReference type="Proteomes" id="UP000013776">
    <property type="component" value="Unassembled WGS sequence"/>
</dbReference>
<dbReference type="InterPro" id="IPR036775">
    <property type="entry name" value="DNA_pol_Y-fam_lit_finger_sf"/>
</dbReference>
<dbReference type="Gene3D" id="3.30.70.270">
    <property type="match status" value="1"/>
</dbReference>
<dbReference type="GO" id="GO:0060962">
    <property type="term" value="P:regulation of ribosomal protein gene transcription by RNA polymerase II"/>
    <property type="evidence" value="ECO:0007669"/>
    <property type="project" value="InterPro"/>
</dbReference>
<dbReference type="Gene3D" id="3.30.1490.100">
    <property type="entry name" value="DNA polymerase, Y-family, little finger domain"/>
    <property type="match status" value="1"/>
</dbReference>
<evidence type="ECO:0000259" key="2">
    <source>
        <dbReference type="PROSITE" id="PS50173"/>
    </source>
</evidence>
<dbReference type="Pfam" id="PF00817">
    <property type="entry name" value="IMS"/>
    <property type="match status" value="1"/>
</dbReference>
<reference evidence="3 4" key="1">
    <citation type="journal article" date="2013" name="MBio">
        <title>Genome sequencing of the plant pathogen Taphrina deformans, the causal agent of peach leaf curl.</title>
        <authorList>
            <person name="Cisse O.H."/>
            <person name="Almeida J.M.G.C.F."/>
            <person name="Fonseca A."/>
            <person name="Kumar A.A."/>
            <person name="Salojaervi J."/>
            <person name="Overmyer K."/>
            <person name="Hauser P.M."/>
            <person name="Pagni M."/>
        </authorList>
    </citation>
    <scope>NUCLEOTIDE SEQUENCE [LARGE SCALE GENOMIC DNA]</scope>
    <source>
        <strain evidence="4">PYCC 5710 / ATCC 11124 / CBS 356.35 / IMI 108563 / JCM 9778 / NBRC 8474</strain>
    </source>
</reference>
<feature type="domain" description="UmuC" evidence="2">
    <location>
        <begin position="5"/>
        <end position="232"/>
    </location>
</feature>
<dbReference type="EMBL" id="CAHR02000020">
    <property type="protein sequence ID" value="CCG80959.1"/>
    <property type="molecule type" value="Genomic_DNA"/>
</dbReference>
<accession>R4X9P6</accession>
<dbReference type="PANTHER" id="PTHR46404">
    <property type="entry name" value="DNA POLYMERASE IOTA"/>
    <property type="match status" value="1"/>
</dbReference>
<organism evidence="3 4">
    <name type="scientific">Taphrina deformans (strain PYCC 5710 / ATCC 11124 / CBS 356.35 / IMI 108563 / JCM 9778 / NBRC 8474)</name>
    <name type="common">Peach leaf curl fungus</name>
    <name type="synonym">Lalaria deformans</name>
    <dbReference type="NCBI Taxonomy" id="1097556"/>
    <lineage>
        <taxon>Eukaryota</taxon>
        <taxon>Fungi</taxon>
        <taxon>Dikarya</taxon>
        <taxon>Ascomycota</taxon>
        <taxon>Taphrinomycotina</taxon>
        <taxon>Taphrinomycetes</taxon>
        <taxon>Taphrinales</taxon>
        <taxon>Taphrinaceae</taxon>
        <taxon>Taphrina</taxon>
    </lineage>
</organism>
<feature type="region of interest" description="Disordered" evidence="1">
    <location>
        <begin position="943"/>
        <end position="980"/>
    </location>
</feature>
<feature type="region of interest" description="Disordered" evidence="1">
    <location>
        <begin position="823"/>
        <end position="875"/>
    </location>
</feature>
<feature type="compositionally biased region" description="Acidic residues" evidence="1">
    <location>
        <begin position="823"/>
        <end position="845"/>
    </location>
</feature>
<dbReference type="VEuPathDB" id="FungiDB:TAPDE_000623"/>
<dbReference type="GO" id="GO:0070987">
    <property type="term" value="P:error-free translesion synthesis"/>
    <property type="evidence" value="ECO:0007669"/>
    <property type="project" value="UniProtKB-ARBA"/>
</dbReference>
<dbReference type="PANTHER" id="PTHR46404:SF1">
    <property type="entry name" value="DNA POLYMERASE IOTA"/>
    <property type="match status" value="1"/>
</dbReference>
<feature type="compositionally biased region" description="Acidic residues" evidence="1">
    <location>
        <begin position="562"/>
        <end position="580"/>
    </location>
</feature>
<feature type="region of interest" description="Disordered" evidence="1">
    <location>
        <begin position="550"/>
        <end position="580"/>
    </location>
</feature>
<dbReference type="OrthoDB" id="447129at2759"/>
<protein>
    <submittedName>
        <fullName evidence="3">DNA polymerase iota</fullName>
    </submittedName>
</protein>
<evidence type="ECO:0000313" key="3">
    <source>
        <dbReference type="EMBL" id="CCG80959.1"/>
    </source>
</evidence>
<dbReference type="GO" id="GO:0003887">
    <property type="term" value="F:DNA-directed DNA polymerase activity"/>
    <property type="evidence" value="ECO:0007669"/>
    <property type="project" value="TreeGrafter"/>
</dbReference>
<feature type="compositionally biased region" description="Basic and acidic residues" evidence="1">
    <location>
        <begin position="642"/>
        <end position="653"/>
    </location>
</feature>
<dbReference type="InterPro" id="IPR018837">
    <property type="entry name" value="TF_CRF1/IFH1"/>
</dbReference>
<dbReference type="InterPro" id="IPR001126">
    <property type="entry name" value="UmuC"/>
</dbReference>
<dbReference type="InterPro" id="IPR043128">
    <property type="entry name" value="Rev_trsase/Diguanyl_cyclase"/>
</dbReference>
<comment type="caution">
    <text evidence="3">The sequence shown here is derived from an EMBL/GenBank/DDBJ whole genome shotgun (WGS) entry which is preliminary data.</text>
</comment>
<dbReference type="Gene3D" id="3.40.1170.60">
    <property type="match status" value="1"/>
</dbReference>
<dbReference type="AlphaFoldDB" id="R4X9P6"/>
<dbReference type="InterPro" id="IPR043502">
    <property type="entry name" value="DNA/RNA_pol_sf"/>
</dbReference>
<proteinExistence type="predicted"/>
<evidence type="ECO:0000256" key="1">
    <source>
        <dbReference type="SAM" id="MobiDB-lite"/>
    </source>
</evidence>